<gene>
    <name evidence="3" type="ORF">TH3_12050</name>
</gene>
<dbReference type="EMBL" id="CP004388">
    <property type="protein sequence ID" value="AJD52526.1"/>
    <property type="molecule type" value="Genomic_DNA"/>
</dbReference>
<evidence type="ECO:0000313" key="4">
    <source>
        <dbReference type="Proteomes" id="UP000007127"/>
    </source>
</evidence>
<organism evidence="3 4">
    <name type="scientific">Thalassospira xiamenensis M-5 = DSM 17429</name>
    <dbReference type="NCBI Taxonomy" id="1123366"/>
    <lineage>
        <taxon>Bacteria</taxon>
        <taxon>Pseudomonadati</taxon>
        <taxon>Pseudomonadota</taxon>
        <taxon>Alphaproteobacteria</taxon>
        <taxon>Rhodospirillales</taxon>
        <taxon>Thalassospiraceae</taxon>
        <taxon>Thalassospira</taxon>
    </lineage>
</organism>
<dbReference type="Proteomes" id="UP000007127">
    <property type="component" value="Chromosome"/>
</dbReference>
<dbReference type="AlphaFoldDB" id="A0AB72UE06"/>
<feature type="compositionally biased region" description="Low complexity" evidence="1">
    <location>
        <begin position="1"/>
        <end position="28"/>
    </location>
</feature>
<dbReference type="KEGG" id="txi:TH3_12050"/>
<dbReference type="Pfam" id="PF09361">
    <property type="entry name" value="Phasin_2"/>
    <property type="match status" value="1"/>
</dbReference>
<name>A0AB72UE06_9PROT</name>
<feature type="region of interest" description="Disordered" evidence="1">
    <location>
        <begin position="1"/>
        <end position="156"/>
    </location>
</feature>
<protein>
    <recommendedName>
        <fullName evidence="2">Phasin domain-containing protein</fullName>
    </recommendedName>
</protein>
<proteinExistence type="predicted"/>
<evidence type="ECO:0000313" key="3">
    <source>
        <dbReference type="EMBL" id="AJD52526.1"/>
    </source>
</evidence>
<sequence length="376" mass="39261">MTQKTASDGGKKSAASPAKAATAEISEAATERPKRVVTTASALEAEALRHPPAELSKPDAVVPEAKKEPVAAKGAKAPAKADDPAKAEAAESKPAPEQAREKTTAGPKPASRPKAATTSKKNTVMPASKAVSEPKVSVSSDKASGAISETPPPAKKASIVTEQEKAAAPAKVTAAAKAETKAKDTQKTAVEVKVAAQPTVAGDVAAFGAVSLEPFTELWTAPEVDTMVAATQNALEGSLTAVNDVLAQVTEKVTEQADIFSDAGTQMMARYEELIETQQKSFEGVWQVSSELMEKSGSFGAELASWAQREVDASQADFEALSKVESLSELQELNERILKRYVESGMSEGEKIQKMMFAAFTDGFVAMSKAAGVPLK</sequence>
<evidence type="ECO:0000259" key="2">
    <source>
        <dbReference type="Pfam" id="PF09361"/>
    </source>
</evidence>
<evidence type="ECO:0000256" key="1">
    <source>
        <dbReference type="SAM" id="MobiDB-lite"/>
    </source>
</evidence>
<feature type="domain" description="Phasin" evidence="2">
    <location>
        <begin position="272"/>
        <end position="364"/>
    </location>
</feature>
<reference evidence="3 4" key="1">
    <citation type="journal article" date="2012" name="J. Bacteriol.">
        <title>Genome sequence of Thalassospira xiamenensis type strain M-5.</title>
        <authorList>
            <person name="Lai Q."/>
            <person name="Shao Z."/>
        </authorList>
    </citation>
    <scope>NUCLEOTIDE SEQUENCE [LARGE SCALE GENOMIC DNA]</scope>
    <source>
        <strain evidence="3 4">M-5</strain>
    </source>
</reference>
<accession>A0AB72UE06</accession>
<feature type="compositionally biased region" description="Basic and acidic residues" evidence="1">
    <location>
        <begin position="79"/>
        <end position="91"/>
    </location>
</feature>
<dbReference type="InterPro" id="IPR018968">
    <property type="entry name" value="Phasin"/>
</dbReference>